<evidence type="ECO:0000313" key="1">
    <source>
        <dbReference type="EMBL" id="TFH69227.1"/>
    </source>
</evidence>
<protein>
    <submittedName>
        <fullName evidence="1">Uncharacterized protein</fullName>
    </submittedName>
</protein>
<dbReference type="EMBL" id="SPIA01000001">
    <property type="protein sequence ID" value="TFH69227.1"/>
    <property type="molecule type" value="Genomic_DNA"/>
</dbReference>
<organism evidence="1 2">
    <name type="scientific">Gammaproteobacteria bacterium LSUCC0057</name>
    <dbReference type="NCBI Taxonomy" id="2559237"/>
    <lineage>
        <taxon>Bacteria</taxon>
        <taxon>Pseudomonadati</taxon>
        <taxon>Pseudomonadota</taxon>
        <taxon>Gammaproteobacteria</taxon>
        <taxon>Cellvibrionales</taxon>
        <taxon>Porticoccaceae</taxon>
        <taxon>SAR92 clade</taxon>
    </lineage>
</organism>
<reference evidence="1 2" key="1">
    <citation type="submission" date="2019-03" db="EMBL/GenBank/DDBJ databases">
        <title>Draft genome of Gammaproteobacteria bacterium LSUCC0057, a member of the SAR92 clade.</title>
        <authorList>
            <person name="Lanclos V.C."/>
            <person name="Doiron C."/>
            <person name="Henson M.W."/>
            <person name="Thrash J.C."/>
        </authorList>
    </citation>
    <scope>NUCLEOTIDE SEQUENCE [LARGE SCALE GENOMIC DNA]</scope>
    <source>
        <strain evidence="1 2">LSUCC0057</strain>
    </source>
</reference>
<proteinExistence type="predicted"/>
<dbReference type="AlphaFoldDB" id="A0A4Y8UN22"/>
<gene>
    <name evidence="1" type="ORF">E3W66_04715</name>
</gene>
<keyword evidence="2" id="KW-1185">Reference proteome</keyword>
<accession>A0A4Y8UN22</accession>
<sequence>MKQSLDHYLNLLNRVDESARQLGLSGLSESDRAVAIIIWNHRDKSNHHCHIGFDEFQHLAAQRQVSISRAQYFKSLKQLELHNVIRRVNGERSAHYRFMLD</sequence>
<comment type="caution">
    <text evidence="1">The sequence shown here is derived from an EMBL/GenBank/DDBJ whole genome shotgun (WGS) entry which is preliminary data.</text>
</comment>
<evidence type="ECO:0000313" key="2">
    <source>
        <dbReference type="Proteomes" id="UP000298133"/>
    </source>
</evidence>
<name>A0A4Y8UN22_9GAMM</name>
<dbReference type="Proteomes" id="UP000298133">
    <property type="component" value="Unassembled WGS sequence"/>
</dbReference>